<protein>
    <submittedName>
        <fullName evidence="2">Nicotinamide-nucleotide amidohydrolase family protein</fullName>
    </submittedName>
</protein>
<reference evidence="2" key="1">
    <citation type="journal article" date="2021" name="PeerJ">
        <title>Extensive microbial diversity within the chicken gut microbiome revealed by metagenomics and culture.</title>
        <authorList>
            <person name="Gilroy R."/>
            <person name="Ravi A."/>
            <person name="Getino M."/>
            <person name="Pursley I."/>
            <person name="Horton D.L."/>
            <person name="Alikhan N.F."/>
            <person name="Baker D."/>
            <person name="Gharbi K."/>
            <person name="Hall N."/>
            <person name="Watson M."/>
            <person name="Adriaenssens E.M."/>
            <person name="Foster-Nyarko E."/>
            <person name="Jarju S."/>
            <person name="Secka A."/>
            <person name="Antonio M."/>
            <person name="Oren A."/>
            <person name="Chaudhuri R.R."/>
            <person name="La Ragione R."/>
            <person name="Hildebrand F."/>
            <person name="Pallen M.J."/>
        </authorList>
    </citation>
    <scope>NUCLEOTIDE SEQUENCE</scope>
    <source>
        <strain evidence="2">26628</strain>
    </source>
</reference>
<dbReference type="Gene3D" id="3.90.950.20">
    <property type="entry name" value="CinA-like"/>
    <property type="match status" value="1"/>
</dbReference>
<dbReference type="Pfam" id="PF02464">
    <property type="entry name" value="CinA"/>
    <property type="match status" value="1"/>
</dbReference>
<dbReference type="NCBIfam" id="TIGR00199">
    <property type="entry name" value="PncC_domain"/>
    <property type="match status" value="1"/>
</dbReference>
<sequence length="359" mass="38775">MKNACIVIRDKERGFSGDEFEPVVAALIDGGYAPDPVLLVADDDVHAFAQALTDYKNAVNNLFVVAPGDAAAELRLRVCEILQAAIPQGWVVEKQKKLIACLPGGERGAELVRKEIVPFLDARHAVQHDKVVLRAVGVPADTVRSVLREAEQRVAGRLRVHLTESAGDQRFEVIYDNATPKMLVDDVTRQLIAGLGEHVYAADDTPLNRRVVELLTLRGLKLSIAESFTGGGIAQKIVEVPGASKILFESVVAYDNNSKMKRLGVHEATLRGKGAVSDDTAYEMAAGLIAGGDCDVSLATTGIAGPQSDGTDKPVGLCYLAVGTKETVYVYKYVYTGSRAEITRRAITQALYLLYKQLK</sequence>
<reference evidence="2" key="2">
    <citation type="submission" date="2021-04" db="EMBL/GenBank/DDBJ databases">
        <authorList>
            <person name="Gilroy R."/>
        </authorList>
    </citation>
    <scope>NUCLEOTIDE SEQUENCE</scope>
    <source>
        <strain evidence="2">26628</strain>
    </source>
</reference>
<dbReference type="InterPro" id="IPR036653">
    <property type="entry name" value="CinA-like_C"/>
</dbReference>
<gene>
    <name evidence="2" type="ORF">H9737_01855</name>
</gene>
<comment type="caution">
    <text evidence="2">The sequence shown here is derived from an EMBL/GenBank/DDBJ whole genome shotgun (WGS) entry which is preliminary data.</text>
</comment>
<feature type="domain" description="CinA C-terminal" evidence="1">
    <location>
        <begin position="206"/>
        <end position="357"/>
    </location>
</feature>
<dbReference type="SUPFAM" id="SSF142433">
    <property type="entry name" value="CinA-like"/>
    <property type="match status" value="1"/>
</dbReference>
<proteinExistence type="predicted"/>
<dbReference type="EMBL" id="DXFD01000030">
    <property type="protein sequence ID" value="HIX46417.1"/>
    <property type="molecule type" value="Genomic_DNA"/>
</dbReference>
<evidence type="ECO:0000313" key="3">
    <source>
        <dbReference type="Proteomes" id="UP000824249"/>
    </source>
</evidence>
<organism evidence="2 3">
    <name type="scientific">Candidatus Borkfalkia faecigallinarum</name>
    <dbReference type="NCBI Taxonomy" id="2838509"/>
    <lineage>
        <taxon>Bacteria</taxon>
        <taxon>Bacillati</taxon>
        <taxon>Bacillota</taxon>
        <taxon>Clostridia</taxon>
        <taxon>Christensenellales</taxon>
        <taxon>Christensenellaceae</taxon>
        <taxon>Candidatus Borkfalkia</taxon>
    </lineage>
</organism>
<dbReference type="AlphaFoldDB" id="A0A9D2AQD8"/>
<dbReference type="InterPro" id="IPR008136">
    <property type="entry name" value="CinA_C"/>
</dbReference>
<evidence type="ECO:0000313" key="2">
    <source>
        <dbReference type="EMBL" id="HIX46417.1"/>
    </source>
</evidence>
<dbReference type="Proteomes" id="UP000824249">
    <property type="component" value="Unassembled WGS sequence"/>
</dbReference>
<accession>A0A9D2AQD8</accession>
<evidence type="ECO:0000259" key="1">
    <source>
        <dbReference type="Pfam" id="PF02464"/>
    </source>
</evidence>
<name>A0A9D2AQD8_9FIRM</name>